<organism evidence="1 2">
    <name type="scientific">Limnobaculum eriocheiris</name>
    <dbReference type="NCBI Taxonomy" id="2897391"/>
    <lineage>
        <taxon>Bacteria</taxon>
        <taxon>Pseudomonadati</taxon>
        <taxon>Pseudomonadota</taxon>
        <taxon>Gammaproteobacteria</taxon>
        <taxon>Enterobacterales</taxon>
        <taxon>Budviciaceae</taxon>
        <taxon>Limnobaculum</taxon>
    </lineage>
</organism>
<dbReference type="Gene3D" id="2.60.120.370">
    <property type="entry name" value="YhcH/YjgK/YiaL"/>
    <property type="match status" value="1"/>
</dbReference>
<dbReference type="PANTHER" id="PTHR34986:SF4">
    <property type="entry name" value="EVOLVED BETA-GALACTOSIDASE SUBUNIT BETA-RELATED"/>
    <property type="match status" value="1"/>
</dbReference>
<dbReference type="NCBIfam" id="NF007571">
    <property type="entry name" value="PRK10202.1"/>
    <property type="match status" value="1"/>
</dbReference>
<keyword evidence="1" id="KW-0326">Glycosidase</keyword>
<name>A0A9X1SKQ2_9GAMM</name>
<dbReference type="GO" id="GO:0044010">
    <property type="term" value="P:single-species biofilm formation"/>
    <property type="evidence" value="ECO:0007669"/>
    <property type="project" value="TreeGrafter"/>
</dbReference>
<dbReference type="SUPFAM" id="SSF51197">
    <property type="entry name" value="Clavaminate synthase-like"/>
    <property type="match status" value="1"/>
</dbReference>
<proteinExistence type="predicted"/>
<evidence type="ECO:0000313" key="2">
    <source>
        <dbReference type="Proteomes" id="UP001139171"/>
    </source>
</evidence>
<keyword evidence="2" id="KW-1185">Reference proteome</keyword>
<dbReference type="GO" id="GO:0005829">
    <property type="term" value="C:cytosol"/>
    <property type="evidence" value="ECO:0007669"/>
    <property type="project" value="TreeGrafter"/>
</dbReference>
<dbReference type="InterPro" id="IPR004375">
    <property type="entry name" value="NanQ/TabA/YiaL"/>
</dbReference>
<comment type="caution">
    <text evidence="1">The sequence shown here is derived from an EMBL/GenBank/DDBJ whole genome shotgun (WGS) entry which is preliminary data.</text>
</comment>
<reference evidence="1" key="1">
    <citation type="submission" date="2021-11" db="EMBL/GenBank/DDBJ databases">
        <title>Jinshanibacter sp. isolated from one year old Eriocheir sinensis.</title>
        <authorList>
            <person name="Li J.-Y."/>
            <person name="He W."/>
            <person name="Gao T.-H."/>
        </authorList>
    </citation>
    <scope>NUCLEOTIDE SEQUENCE</scope>
    <source>
        <strain evidence="1">LJY008</strain>
    </source>
</reference>
<evidence type="ECO:0000313" key="1">
    <source>
        <dbReference type="EMBL" id="MCD1126723.1"/>
    </source>
</evidence>
<dbReference type="GO" id="GO:0004565">
    <property type="term" value="F:beta-galactosidase activity"/>
    <property type="evidence" value="ECO:0007669"/>
    <property type="project" value="UniProtKB-EC"/>
</dbReference>
<dbReference type="EMBL" id="JAJNAG010000028">
    <property type="protein sequence ID" value="MCD1126723.1"/>
    <property type="molecule type" value="Genomic_DNA"/>
</dbReference>
<keyword evidence="1" id="KW-0378">Hydrolase</keyword>
<dbReference type="RefSeq" id="WP_230609931.1">
    <property type="nucleotide sequence ID" value="NZ_JAJNAG010000028.1"/>
</dbReference>
<dbReference type="InterPro" id="IPR037012">
    <property type="entry name" value="NanQ/TabA/YiaL_sf"/>
</dbReference>
<dbReference type="Proteomes" id="UP001139171">
    <property type="component" value="Unassembled WGS sequence"/>
</dbReference>
<dbReference type="AlphaFoldDB" id="A0A9X1SKQ2"/>
<accession>A0A9X1SKQ2</accession>
<protein>
    <submittedName>
        <fullName evidence="1">Beta-galactosidase subunit beta</fullName>
        <ecNumber evidence="1">3.2.1.23</ecNumber>
    </submittedName>
</protein>
<dbReference type="PANTHER" id="PTHR34986">
    <property type="entry name" value="EVOLVED BETA-GALACTOSIDASE SUBUNIT BETA"/>
    <property type="match status" value="1"/>
</dbReference>
<sequence length="150" mass="17247">MIVLHDLALFKQLYHQGRKWQRCIEAINHVPNIQPDIFYSIGDSLIYRLQEGGNVSGSEFIGYRRYLNVHYYLEGGEKVEIADKQRLQQVKAYDNCTDREYLIGKGSIVELKQGEVAIFENHEACRLLGPLAAKKLILQVTVEGGYFKNK</sequence>
<dbReference type="EC" id="3.2.1.23" evidence="1"/>
<gene>
    <name evidence="1" type="ORF">LPW36_12075</name>
</gene>
<dbReference type="Pfam" id="PF04074">
    <property type="entry name" value="DUF386"/>
    <property type="match status" value="1"/>
</dbReference>